<organism evidence="7 8">
    <name type="scientific">Meganyctiphanes norvegica</name>
    <name type="common">Northern krill</name>
    <name type="synonym">Thysanopoda norvegica</name>
    <dbReference type="NCBI Taxonomy" id="48144"/>
    <lineage>
        <taxon>Eukaryota</taxon>
        <taxon>Metazoa</taxon>
        <taxon>Ecdysozoa</taxon>
        <taxon>Arthropoda</taxon>
        <taxon>Crustacea</taxon>
        <taxon>Multicrustacea</taxon>
        <taxon>Malacostraca</taxon>
        <taxon>Eumalacostraca</taxon>
        <taxon>Eucarida</taxon>
        <taxon>Euphausiacea</taxon>
        <taxon>Euphausiidae</taxon>
        <taxon>Meganyctiphanes</taxon>
    </lineage>
</organism>
<protein>
    <recommendedName>
        <fullName evidence="6">RING-type domain-containing protein</fullName>
    </recommendedName>
</protein>
<comment type="caution">
    <text evidence="7">The sequence shown here is derived from an EMBL/GenBank/DDBJ whole genome shotgun (WGS) entry which is preliminary data.</text>
</comment>
<name>A0AAV2QK92_MEGNR</name>
<dbReference type="EMBL" id="CAXKWB010007456">
    <property type="protein sequence ID" value="CAL4087225.1"/>
    <property type="molecule type" value="Genomic_DNA"/>
</dbReference>
<dbReference type="Gene3D" id="3.30.40.10">
    <property type="entry name" value="Zinc/RING finger domain, C3HC4 (zinc finger)"/>
    <property type="match status" value="1"/>
</dbReference>
<dbReference type="PANTHER" id="PTHR47156:SF10">
    <property type="entry name" value="E3 UBIQUITIN-PROTEIN LIGASE TRIM-21-RELATED"/>
    <property type="match status" value="1"/>
</dbReference>
<evidence type="ECO:0000256" key="5">
    <source>
        <dbReference type="SAM" id="MobiDB-lite"/>
    </source>
</evidence>
<dbReference type="SMART" id="SM00184">
    <property type="entry name" value="RING"/>
    <property type="match status" value="1"/>
</dbReference>
<dbReference type="InterPro" id="IPR017907">
    <property type="entry name" value="Znf_RING_CS"/>
</dbReference>
<dbReference type="AlphaFoldDB" id="A0AAV2QK92"/>
<keyword evidence="3" id="KW-0862">Zinc</keyword>
<accession>A0AAV2QK92</accession>
<feature type="domain" description="RING-type" evidence="6">
    <location>
        <begin position="20"/>
        <end position="67"/>
    </location>
</feature>
<dbReference type="PROSITE" id="PS00518">
    <property type="entry name" value="ZF_RING_1"/>
    <property type="match status" value="1"/>
</dbReference>
<reference evidence="7 8" key="1">
    <citation type="submission" date="2024-05" db="EMBL/GenBank/DDBJ databases">
        <authorList>
            <person name="Wallberg A."/>
        </authorList>
    </citation>
    <scope>NUCLEOTIDE SEQUENCE [LARGE SCALE GENOMIC DNA]</scope>
</reference>
<dbReference type="InterPro" id="IPR027370">
    <property type="entry name" value="Znf-RING_euk"/>
</dbReference>
<evidence type="ECO:0000313" key="7">
    <source>
        <dbReference type="EMBL" id="CAL4087225.1"/>
    </source>
</evidence>
<evidence type="ECO:0000256" key="2">
    <source>
        <dbReference type="ARBA" id="ARBA00022771"/>
    </source>
</evidence>
<dbReference type="Proteomes" id="UP001497623">
    <property type="component" value="Unassembled WGS sequence"/>
</dbReference>
<evidence type="ECO:0000313" key="8">
    <source>
        <dbReference type="Proteomes" id="UP001497623"/>
    </source>
</evidence>
<gene>
    <name evidence="7" type="ORF">MNOR_LOCUS13178</name>
</gene>
<evidence type="ECO:0000256" key="3">
    <source>
        <dbReference type="ARBA" id="ARBA00022833"/>
    </source>
</evidence>
<proteinExistence type="predicted"/>
<dbReference type="Pfam" id="PF13445">
    <property type="entry name" value="zf-RING_UBOX"/>
    <property type="match status" value="1"/>
</dbReference>
<dbReference type="PROSITE" id="PS50089">
    <property type="entry name" value="ZF_RING_2"/>
    <property type="match status" value="1"/>
</dbReference>
<evidence type="ECO:0000256" key="4">
    <source>
        <dbReference type="PROSITE-ProRule" id="PRU00175"/>
    </source>
</evidence>
<dbReference type="PANTHER" id="PTHR47156">
    <property type="entry name" value="PROTEIN CBG20824"/>
    <property type="match status" value="1"/>
</dbReference>
<evidence type="ECO:0000256" key="1">
    <source>
        <dbReference type="ARBA" id="ARBA00022723"/>
    </source>
</evidence>
<keyword evidence="1" id="KW-0479">Metal-binding</keyword>
<dbReference type="GO" id="GO:0008270">
    <property type="term" value="F:zinc ion binding"/>
    <property type="evidence" value="ECO:0007669"/>
    <property type="project" value="UniProtKB-KW"/>
</dbReference>
<dbReference type="InterPro" id="IPR001841">
    <property type="entry name" value="Znf_RING"/>
</dbReference>
<keyword evidence="2 4" id="KW-0863">Zinc-finger</keyword>
<dbReference type="SUPFAM" id="SSF57850">
    <property type="entry name" value="RING/U-box"/>
    <property type="match status" value="1"/>
</dbReference>
<evidence type="ECO:0000259" key="6">
    <source>
        <dbReference type="PROSITE" id="PS50089"/>
    </source>
</evidence>
<dbReference type="InterPro" id="IPR052667">
    <property type="entry name" value="E3_ubiquitin-ligase_RING"/>
</dbReference>
<feature type="region of interest" description="Disordered" evidence="5">
    <location>
        <begin position="246"/>
        <end position="272"/>
    </location>
</feature>
<keyword evidence="8" id="KW-1185">Reference proteome</keyword>
<dbReference type="InterPro" id="IPR013083">
    <property type="entry name" value="Znf_RING/FYVE/PHD"/>
</dbReference>
<sequence>MYKCDWKTHQSISITDEVNCPVCLETYTVSPSGNPVMLPSCGHTLCRDCITSIHLLGEKDRLCPICRVPYEGMLPAHLPPNYAVMSLLQKLNIKDIKSALEIKPSAPPLINPEENALAKPPRVIPEDMDEPKLLPVNYYHGPLPDPGCTEDKFCTKCEEKMVPWTLQSTCFSCADFPSYTATNMNQSTHIDTEVSSAVYTATNMNQSTHIDSDASSTVYSIISTPTDMEQDTAITAHAPTSFASSSASAILENSEESDQHEENNLLIRNVTN</sequence>